<accession>A0AAU9LLU5</accession>
<evidence type="ECO:0000313" key="2">
    <source>
        <dbReference type="EMBL" id="CAH1415347.1"/>
    </source>
</evidence>
<comment type="caution">
    <text evidence="2">The sequence shown here is derived from an EMBL/GenBank/DDBJ whole genome shotgun (WGS) entry which is preliminary data.</text>
</comment>
<evidence type="ECO:0000313" key="3">
    <source>
        <dbReference type="Proteomes" id="UP001157418"/>
    </source>
</evidence>
<name>A0AAU9LLU5_9ASTR</name>
<proteinExistence type="predicted"/>
<dbReference type="EMBL" id="CAKMRJ010000001">
    <property type="protein sequence ID" value="CAH1415347.1"/>
    <property type="molecule type" value="Genomic_DNA"/>
</dbReference>
<feature type="domain" description="Helitron helicase-like" evidence="1">
    <location>
        <begin position="1"/>
        <end position="87"/>
    </location>
</feature>
<keyword evidence="3" id="KW-1185">Reference proteome</keyword>
<dbReference type="Pfam" id="PF14214">
    <property type="entry name" value="Helitron_like_N"/>
    <property type="match status" value="1"/>
</dbReference>
<dbReference type="Proteomes" id="UP001157418">
    <property type="component" value="Unassembled WGS sequence"/>
</dbReference>
<gene>
    <name evidence="2" type="ORF">LVIROSA_LOCUS3202</name>
</gene>
<protein>
    <recommendedName>
        <fullName evidence="1">Helitron helicase-like domain-containing protein</fullName>
    </recommendedName>
</protein>
<dbReference type="InterPro" id="IPR025476">
    <property type="entry name" value="Helitron_helicase-like"/>
</dbReference>
<sequence length="280" mass="32559">MTLVQDDGKPDIFLTRTCNPNWPEIKNELLPWQTSQDRPVLVSSVFRAKLEDLKKQLFTKHVLGVVGSYVYVIEFQKRGLPHAHFLLIMKPPYKLTNTDHYDKTVCAEIPDPKKNPEMHELFVSHMIHGPCGSLNSDCPCMNNEQKKCRFIYPRQFNETTLQGKDSYPVYRRRDNGIEVCSSITSVKYVLKYIYTGHDKQVINIDPDGQPVAINEIKRFQDARYVSPPEAMWRIFSFPFSQIHPFVMALQVHLPNQQMVRFSEDDTLTSVVRRRKIGDQT</sequence>
<organism evidence="2 3">
    <name type="scientific">Lactuca virosa</name>
    <dbReference type="NCBI Taxonomy" id="75947"/>
    <lineage>
        <taxon>Eukaryota</taxon>
        <taxon>Viridiplantae</taxon>
        <taxon>Streptophyta</taxon>
        <taxon>Embryophyta</taxon>
        <taxon>Tracheophyta</taxon>
        <taxon>Spermatophyta</taxon>
        <taxon>Magnoliopsida</taxon>
        <taxon>eudicotyledons</taxon>
        <taxon>Gunneridae</taxon>
        <taxon>Pentapetalae</taxon>
        <taxon>asterids</taxon>
        <taxon>campanulids</taxon>
        <taxon>Asterales</taxon>
        <taxon>Asteraceae</taxon>
        <taxon>Cichorioideae</taxon>
        <taxon>Cichorieae</taxon>
        <taxon>Lactucinae</taxon>
        <taxon>Lactuca</taxon>
    </lineage>
</organism>
<dbReference type="AlphaFoldDB" id="A0AAU9LLU5"/>
<dbReference type="PANTHER" id="PTHR10492:SF94">
    <property type="entry name" value="ATP-DEPENDENT DNA HELICASE"/>
    <property type="match status" value="1"/>
</dbReference>
<dbReference type="PANTHER" id="PTHR10492">
    <property type="match status" value="1"/>
</dbReference>
<evidence type="ECO:0000259" key="1">
    <source>
        <dbReference type="Pfam" id="PF14214"/>
    </source>
</evidence>
<reference evidence="2 3" key="1">
    <citation type="submission" date="2022-01" db="EMBL/GenBank/DDBJ databases">
        <authorList>
            <person name="Xiong W."/>
            <person name="Schranz E."/>
        </authorList>
    </citation>
    <scope>NUCLEOTIDE SEQUENCE [LARGE SCALE GENOMIC DNA]</scope>
</reference>